<proteinExistence type="predicted"/>
<reference evidence="2 3" key="1">
    <citation type="journal article" date="2021" name="Hortic Res">
        <title>The domestication of Cucurbita argyrosperma as revealed by the genome of its wild relative.</title>
        <authorList>
            <person name="Barrera-Redondo J."/>
            <person name="Sanchez-de la Vega G."/>
            <person name="Aguirre-Liguori J.A."/>
            <person name="Castellanos-Morales G."/>
            <person name="Gutierrez-Guerrero Y.T."/>
            <person name="Aguirre-Dugua X."/>
            <person name="Aguirre-Planter E."/>
            <person name="Tenaillon M.I."/>
            <person name="Lira-Saade R."/>
            <person name="Eguiarte L.E."/>
        </authorList>
    </citation>
    <scope>NUCLEOTIDE SEQUENCE [LARGE SCALE GENOMIC DNA]</scope>
    <source>
        <strain evidence="2">JBR-2021</strain>
    </source>
</reference>
<keyword evidence="3" id="KW-1185">Reference proteome</keyword>
<organism evidence="2 3">
    <name type="scientific">Cucurbita argyrosperma subsp. sororia</name>
    <dbReference type="NCBI Taxonomy" id="37648"/>
    <lineage>
        <taxon>Eukaryota</taxon>
        <taxon>Viridiplantae</taxon>
        <taxon>Streptophyta</taxon>
        <taxon>Embryophyta</taxon>
        <taxon>Tracheophyta</taxon>
        <taxon>Spermatophyta</taxon>
        <taxon>Magnoliopsida</taxon>
        <taxon>eudicotyledons</taxon>
        <taxon>Gunneridae</taxon>
        <taxon>Pentapetalae</taxon>
        <taxon>rosids</taxon>
        <taxon>fabids</taxon>
        <taxon>Cucurbitales</taxon>
        <taxon>Cucurbitaceae</taxon>
        <taxon>Cucurbiteae</taxon>
        <taxon>Cucurbita</taxon>
    </lineage>
</organism>
<sequence>MFMNLSDQIHRNGGFEERHLKWVVQMNIGIWNKKGINNQEKEIDAVLSDGFCFKQQIDLGILTTKNSHSHFGSGDESIKEKGGGGGVGVTGSAGDWNFSYEKSKHKRGQFENWKK</sequence>
<evidence type="ECO:0000256" key="1">
    <source>
        <dbReference type="SAM" id="MobiDB-lite"/>
    </source>
</evidence>
<dbReference type="EMBL" id="JAGKQH010000009">
    <property type="protein sequence ID" value="KAG6591984.1"/>
    <property type="molecule type" value="Genomic_DNA"/>
</dbReference>
<gene>
    <name evidence="2" type="ORF">SDJN03_14330</name>
</gene>
<evidence type="ECO:0000313" key="2">
    <source>
        <dbReference type="EMBL" id="KAG6591984.1"/>
    </source>
</evidence>
<accession>A0AAV6N7M6</accession>
<comment type="caution">
    <text evidence="2">The sequence shown here is derived from an EMBL/GenBank/DDBJ whole genome shotgun (WGS) entry which is preliminary data.</text>
</comment>
<dbReference type="AlphaFoldDB" id="A0AAV6N7M6"/>
<dbReference type="Proteomes" id="UP000685013">
    <property type="component" value="Chromosome 9"/>
</dbReference>
<feature type="non-terminal residue" evidence="2">
    <location>
        <position position="1"/>
    </location>
</feature>
<name>A0AAV6N7M6_9ROSI</name>
<evidence type="ECO:0000313" key="3">
    <source>
        <dbReference type="Proteomes" id="UP000685013"/>
    </source>
</evidence>
<feature type="region of interest" description="Disordered" evidence="1">
    <location>
        <begin position="67"/>
        <end position="97"/>
    </location>
</feature>
<protein>
    <submittedName>
        <fullName evidence="2">Uncharacterized protein</fullName>
    </submittedName>
</protein>